<organism evidence="2 3">
    <name type="scientific">Pseudobutyrivibrio ruminis DSM 9787</name>
    <dbReference type="NCBI Taxonomy" id="1123011"/>
    <lineage>
        <taxon>Bacteria</taxon>
        <taxon>Bacillati</taxon>
        <taxon>Bacillota</taxon>
        <taxon>Clostridia</taxon>
        <taxon>Lachnospirales</taxon>
        <taxon>Lachnospiraceae</taxon>
        <taxon>Pseudobutyrivibrio</taxon>
    </lineage>
</organism>
<proteinExistence type="predicted"/>
<keyword evidence="1" id="KW-0472">Membrane</keyword>
<keyword evidence="1" id="KW-1133">Transmembrane helix</keyword>
<feature type="transmembrane region" description="Helical" evidence="1">
    <location>
        <begin position="15"/>
        <end position="34"/>
    </location>
</feature>
<keyword evidence="1" id="KW-0812">Transmembrane</keyword>
<evidence type="ECO:0000313" key="2">
    <source>
        <dbReference type="EMBL" id="SOB98777.1"/>
    </source>
</evidence>
<accession>A0A285RWJ3</accession>
<dbReference type="AlphaFoldDB" id="A0A285RWJ3"/>
<feature type="transmembrane region" description="Helical" evidence="1">
    <location>
        <begin position="40"/>
        <end position="61"/>
    </location>
</feature>
<dbReference type="EMBL" id="OBMR01000004">
    <property type="protein sequence ID" value="SOB98777.1"/>
    <property type="molecule type" value="Genomic_DNA"/>
</dbReference>
<feature type="transmembrane region" description="Helical" evidence="1">
    <location>
        <begin position="179"/>
        <end position="201"/>
    </location>
</feature>
<gene>
    <name evidence="2" type="ORF">SAMN02910411_1537</name>
</gene>
<sequence length="237" mass="27065">MISVNRTIIKNDKSLQIALIVSAGTFLFLDVNFIFKDLRIFGSVIALIAITIIIAMLSSMFKKVIIDGNNITIVYAPFLKRNRIDSCRYVHAAKYNQYSSSDAIILSYKKIFWIDLTQAIIGNEKFNQVVDYIIQNNVDVDTLYSSQWERVVRARKTKKSNNEEKKHIEKIDSRSFKEIFVSLLLRVSPMALSTILFGAIIPNVGSIGIGEIVMIILVYLLIVFIFAILYKLKKQKD</sequence>
<evidence type="ECO:0000256" key="1">
    <source>
        <dbReference type="SAM" id="Phobius"/>
    </source>
</evidence>
<evidence type="ECO:0000313" key="3">
    <source>
        <dbReference type="Proteomes" id="UP000219563"/>
    </source>
</evidence>
<protein>
    <submittedName>
        <fullName evidence="2">Uncharacterized protein</fullName>
    </submittedName>
</protein>
<dbReference type="Proteomes" id="UP000219563">
    <property type="component" value="Unassembled WGS sequence"/>
</dbReference>
<name>A0A285RWJ3_9FIRM</name>
<feature type="transmembrane region" description="Helical" evidence="1">
    <location>
        <begin position="207"/>
        <end position="230"/>
    </location>
</feature>
<reference evidence="2 3" key="1">
    <citation type="submission" date="2017-08" db="EMBL/GenBank/DDBJ databases">
        <authorList>
            <person name="de Groot N.N."/>
        </authorList>
    </citation>
    <scope>NUCLEOTIDE SEQUENCE [LARGE SCALE GENOMIC DNA]</scope>
    <source>
        <strain evidence="2 3">DSM 9787</strain>
    </source>
</reference>